<feature type="transmembrane region" description="Helical" evidence="5">
    <location>
        <begin position="43"/>
        <end position="69"/>
    </location>
</feature>
<evidence type="ECO:0000256" key="3">
    <source>
        <dbReference type="ARBA" id="ARBA00022989"/>
    </source>
</evidence>
<evidence type="ECO:0000256" key="2">
    <source>
        <dbReference type="ARBA" id="ARBA00022692"/>
    </source>
</evidence>
<keyword evidence="4 5" id="KW-0472">Membrane</keyword>
<keyword evidence="3 5" id="KW-1133">Transmembrane helix</keyword>
<evidence type="ECO:0000313" key="8">
    <source>
        <dbReference type="Proteomes" id="UP000683246"/>
    </source>
</evidence>
<dbReference type="AlphaFoldDB" id="A0A8J8SFP4"/>
<gene>
    <name evidence="7" type="ORF">HZI73_04185</name>
</gene>
<dbReference type="PANTHER" id="PTHR33507">
    <property type="entry name" value="INNER MEMBRANE PROTEIN YBBJ"/>
    <property type="match status" value="1"/>
</dbReference>
<evidence type="ECO:0000313" key="7">
    <source>
        <dbReference type="EMBL" id="QUI21539.1"/>
    </source>
</evidence>
<evidence type="ECO:0000256" key="4">
    <source>
        <dbReference type="ARBA" id="ARBA00023136"/>
    </source>
</evidence>
<name>A0A8J8SFP4_9FIRM</name>
<sequence length="150" mass="16465">MPIEIAEQAYVIWLGVFIVCLVIEAATLGLTTIWFAFGAFISLLLSIMGVNVPIQVFVFLIVSGGLLYFTRPIALKVLKIGHAKTNYESIIGKVGIVTQKIDNLEGKGQAKVEGQMWSCRSLTGDTIDTDMRVIVRNVKGVKLIVERVNP</sequence>
<dbReference type="RefSeq" id="WP_212697009.1">
    <property type="nucleotide sequence ID" value="NZ_CP058649.1"/>
</dbReference>
<dbReference type="PANTHER" id="PTHR33507:SF3">
    <property type="entry name" value="INNER MEMBRANE PROTEIN YBBJ"/>
    <property type="match status" value="1"/>
</dbReference>
<accession>A0A8J8SFP4</accession>
<dbReference type="SUPFAM" id="SSF141322">
    <property type="entry name" value="NfeD domain-like"/>
    <property type="match status" value="1"/>
</dbReference>
<comment type="subcellular location">
    <subcellularLocation>
        <location evidence="1">Membrane</location>
        <topology evidence="1">Multi-pass membrane protein</topology>
    </subcellularLocation>
</comment>
<feature type="transmembrane region" description="Helical" evidence="5">
    <location>
        <begin position="12"/>
        <end position="37"/>
    </location>
</feature>
<dbReference type="Gene3D" id="2.40.50.140">
    <property type="entry name" value="Nucleic acid-binding proteins"/>
    <property type="match status" value="1"/>
</dbReference>
<evidence type="ECO:0000256" key="5">
    <source>
        <dbReference type="SAM" id="Phobius"/>
    </source>
</evidence>
<evidence type="ECO:0000259" key="6">
    <source>
        <dbReference type="Pfam" id="PF01957"/>
    </source>
</evidence>
<dbReference type="InterPro" id="IPR012340">
    <property type="entry name" value="NA-bd_OB-fold"/>
</dbReference>
<organism evidence="7 8">
    <name type="scientific">Vallitalea pronyensis</name>
    <dbReference type="NCBI Taxonomy" id="1348613"/>
    <lineage>
        <taxon>Bacteria</taxon>
        <taxon>Bacillati</taxon>
        <taxon>Bacillota</taxon>
        <taxon>Clostridia</taxon>
        <taxon>Lachnospirales</taxon>
        <taxon>Vallitaleaceae</taxon>
        <taxon>Vallitalea</taxon>
    </lineage>
</organism>
<dbReference type="InterPro" id="IPR052165">
    <property type="entry name" value="Membrane_assoc_protease"/>
</dbReference>
<dbReference type="EMBL" id="CP058649">
    <property type="protein sequence ID" value="QUI21539.1"/>
    <property type="molecule type" value="Genomic_DNA"/>
</dbReference>
<keyword evidence="8" id="KW-1185">Reference proteome</keyword>
<evidence type="ECO:0000256" key="1">
    <source>
        <dbReference type="ARBA" id="ARBA00004141"/>
    </source>
</evidence>
<protein>
    <submittedName>
        <fullName evidence="7">NfeD family protein</fullName>
    </submittedName>
</protein>
<dbReference type="KEGG" id="vpy:HZI73_04185"/>
<dbReference type="InterPro" id="IPR002810">
    <property type="entry name" value="NfeD-like_C"/>
</dbReference>
<proteinExistence type="predicted"/>
<dbReference type="Pfam" id="PF01957">
    <property type="entry name" value="NfeD"/>
    <property type="match status" value="1"/>
</dbReference>
<dbReference type="Proteomes" id="UP000683246">
    <property type="component" value="Chromosome"/>
</dbReference>
<dbReference type="GO" id="GO:0005886">
    <property type="term" value="C:plasma membrane"/>
    <property type="evidence" value="ECO:0007669"/>
    <property type="project" value="TreeGrafter"/>
</dbReference>
<reference evidence="7" key="1">
    <citation type="submission" date="2020-07" db="EMBL/GenBank/DDBJ databases">
        <title>Vallitalea pronyensis genome.</title>
        <authorList>
            <person name="Postec A."/>
        </authorList>
    </citation>
    <scope>NUCLEOTIDE SEQUENCE</scope>
    <source>
        <strain evidence="7">FatNI3</strain>
    </source>
</reference>
<keyword evidence="2 5" id="KW-0812">Transmembrane</keyword>
<feature type="domain" description="NfeD-like C-terminal" evidence="6">
    <location>
        <begin position="88"/>
        <end position="147"/>
    </location>
</feature>